<feature type="coiled-coil region" evidence="1">
    <location>
        <begin position="81"/>
        <end position="115"/>
    </location>
</feature>
<dbReference type="GO" id="GO:0005794">
    <property type="term" value="C:Golgi apparatus"/>
    <property type="evidence" value="ECO:0007669"/>
    <property type="project" value="TreeGrafter"/>
</dbReference>
<feature type="non-terminal residue" evidence="2">
    <location>
        <position position="1"/>
    </location>
</feature>
<name>G5E1S9_9PIPI</name>
<feature type="non-terminal residue" evidence="2">
    <location>
        <position position="183"/>
    </location>
</feature>
<proteinExistence type="evidence at transcript level"/>
<sequence>SSRQEVADSKASLHLMQTSFQLLSASTEYSRLEEFPKLTESCSSSDAFERISFSVQSMDSRSVSEINSDDELPGRDMQKIIDELTTRLEKRESQLLSVSKEKAYLEESYDNLKDEMVWEKLEKNLSDRLTESQTLLASAVEKERASTEELLSVKTQISAMESQNSLLRQERSRFQAQLEVEKS</sequence>
<dbReference type="EMBL" id="JP287343">
    <property type="protein sequence ID" value="AEQ17029.1"/>
    <property type="molecule type" value="mRNA"/>
</dbReference>
<evidence type="ECO:0000256" key="1">
    <source>
        <dbReference type="SAM" id="Coils"/>
    </source>
</evidence>
<dbReference type="AlphaFoldDB" id="G5E1S9"/>
<dbReference type="InterPro" id="IPR052602">
    <property type="entry name" value="Growth_transcription_reg"/>
</dbReference>
<dbReference type="GO" id="GO:0005783">
    <property type="term" value="C:endoplasmic reticulum"/>
    <property type="evidence" value="ECO:0007669"/>
    <property type="project" value="TreeGrafter"/>
</dbReference>
<accession>G5E1S9</accession>
<evidence type="ECO:0000313" key="2">
    <source>
        <dbReference type="EMBL" id="AEQ17029.1"/>
    </source>
</evidence>
<reference evidence="2" key="1">
    <citation type="submission" date="2011-09" db="EMBL/GenBank/DDBJ databases">
        <title>The odds of duplicate gene persistence after polyploidization.</title>
        <authorList>
            <person name="Chain F.J.J."/>
            <person name="Evans B.J."/>
            <person name="Dushoff J."/>
        </authorList>
    </citation>
    <scope>NUCLEOTIDE SEQUENCE</scope>
    <source>
        <tissue evidence="2">Liver</tissue>
    </source>
</reference>
<protein>
    <submittedName>
        <fullName evidence="2">Putative tata element modulatory factor 1</fullName>
    </submittedName>
</protein>
<organism evidence="2">
    <name type="scientific">Pipa carvalhoi</name>
    <name type="common">Carvalho's Surinam toad</name>
    <dbReference type="NCBI Taxonomy" id="191480"/>
    <lineage>
        <taxon>Eukaryota</taxon>
        <taxon>Metazoa</taxon>
        <taxon>Chordata</taxon>
        <taxon>Craniata</taxon>
        <taxon>Vertebrata</taxon>
        <taxon>Euteleostomi</taxon>
        <taxon>Amphibia</taxon>
        <taxon>Batrachia</taxon>
        <taxon>Anura</taxon>
        <taxon>Pipoidea</taxon>
        <taxon>Pipidae</taxon>
        <taxon>Pipinae</taxon>
        <taxon>Pipa</taxon>
    </lineage>
</organism>
<dbReference type="PANTHER" id="PTHR46515:SF1">
    <property type="entry name" value="TATA ELEMENT MODULATORY FACTOR"/>
    <property type="match status" value="1"/>
</dbReference>
<keyword evidence="1" id="KW-0175">Coiled coil</keyword>
<dbReference type="PANTHER" id="PTHR46515">
    <property type="entry name" value="TATA ELEMENT MODULATORY FACTOR TMF1"/>
    <property type="match status" value="1"/>
</dbReference>